<evidence type="ECO:0000313" key="3">
    <source>
        <dbReference type="Proteomes" id="UP000183758"/>
    </source>
</evidence>
<reference evidence="2 3" key="1">
    <citation type="journal article" date="2016" name="Environ. Microbiol.">
        <title>Genomic resolution of a cold subsurface aquifer community provides metabolic insights for novel microbes adapted to high CO concentrations.</title>
        <authorList>
            <person name="Probst A.J."/>
            <person name="Castelle C.J."/>
            <person name="Singh A."/>
            <person name="Brown C.T."/>
            <person name="Anantharaman K."/>
            <person name="Sharon I."/>
            <person name="Hug L.A."/>
            <person name="Burstein D."/>
            <person name="Emerson J.B."/>
            <person name="Thomas B.C."/>
            <person name="Banfield J.F."/>
        </authorList>
    </citation>
    <scope>NUCLEOTIDE SEQUENCE [LARGE SCALE GENOMIC DNA]</scope>
    <source>
        <strain evidence="2">CG2_30_33_16</strain>
    </source>
</reference>
<feature type="transmembrane region" description="Helical" evidence="1">
    <location>
        <begin position="12"/>
        <end position="30"/>
    </location>
</feature>
<dbReference type="Proteomes" id="UP000183758">
    <property type="component" value="Unassembled WGS sequence"/>
</dbReference>
<dbReference type="EMBL" id="MNZM01000119">
    <property type="protein sequence ID" value="OIP82261.1"/>
    <property type="molecule type" value="Genomic_DNA"/>
</dbReference>
<feature type="transmembrane region" description="Helical" evidence="1">
    <location>
        <begin position="338"/>
        <end position="358"/>
    </location>
</feature>
<evidence type="ECO:0000313" key="2">
    <source>
        <dbReference type="EMBL" id="OIP82261.1"/>
    </source>
</evidence>
<feature type="transmembrane region" description="Helical" evidence="1">
    <location>
        <begin position="88"/>
        <end position="108"/>
    </location>
</feature>
<feature type="transmembrane region" description="Helical" evidence="1">
    <location>
        <begin position="364"/>
        <end position="388"/>
    </location>
</feature>
<name>A0A1J5HAH5_9BACT</name>
<dbReference type="AlphaFoldDB" id="A0A1J5HAH5"/>
<feature type="transmembrane region" description="Helical" evidence="1">
    <location>
        <begin position="141"/>
        <end position="158"/>
    </location>
</feature>
<keyword evidence="1" id="KW-0472">Membrane</keyword>
<sequence>MNKLYNKIKSNWFLLIIILISAFFRFYKIGKWFTFNFDEEYQVLLAWEQVKNFHPIWIGVSASNVGFYLGPGVTYLCAILLQISKDPLILAYFASLLGVITTLNIYYVTSKLHFQKAGIYATLIYSASTFAAYFDRRFWSATPIVFISIWFYFSLVKAQKNIRWLVLTAILMALSLHVHLSLLSFWPIALFIVWTIRKNIKLKNWLLIIGSYLLFISPLIVFDYFHNFDNLKMPLRFVQKFLSSNQGGGNVFGNLPAFYKVLSNFWFLRFNTNIQEEFGLGIHGNSSPAYLMLILFSLVIIFWLVYQAVVQKKYRILLMSMLLFIFAFLTYSAGTVQYFLLGFLVLFAINAGLFFSAIPQKLSYVIIGGYIIANCLVLLTTTQTQYGLMIRKQLIKKIYPYIKNESFYLTTLSPDKRQYHSSGGWRYLFKAYGKTPDASYADKYFGWIYSDEIKSNQPKLNVIISEYKPDKLPGKPIVSFQSGVYYGYVIKN</sequence>
<feature type="transmembrane region" description="Helical" evidence="1">
    <location>
        <begin position="205"/>
        <end position="225"/>
    </location>
</feature>
<keyword evidence="1" id="KW-1133">Transmembrane helix</keyword>
<keyword evidence="1" id="KW-0812">Transmembrane</keyword>
<feature type="transmembrane region" description="Helical" evidence="1">
    <location>
        <begin position="289"/>
        <end position="308"/>
    </location>
</feature>
<proteinExistence type="predicted"/>
<accession>A0A1J5HAH5</accession>
<comment type="caution">
    <text evidence="2">The sequence shown here is derived from an EMBL/GenBank/DDBJ whole genome shotgun (WGS) entry which is preliminary data.</text>
</comment>
<gene>
    <name evidence="2" type="ORF">AUK04_05035</name>
</gene>
<feature type="transmembrane region" description="Helical" evidence="1">
    <location>
        <begin position="164"/>
        <end position="193"/>
    </location>
</feature>
<protein>
    <submittedName>
        <fullName evidence="2">Uncharacterized protein</fullName>
    </submittedName>
</protein>
<evidence type="ECO:0000256" key="1">
    <source>
        <dbReference type="SAM" id="Phobius"/>
    </source>
</evidence>
<organism evidence="2 3">
    <name type="scientific">Candidatus Roizmanbacteria bacterium CG2_30_33_16</name>
    <dbReference type="NCBI Taxonomy" id="1805340"/>
    <lineage>
        <taxon>Bacteria</taxon>
        <taxon>Candidatus Roizmaniibacteriota</taxon>
    </lineage>
</organism>
<feature type="transmembrane region" description="Helical" evidence="1">
    <location>
        <begin position="114"/>
        <end position="134"/>
    </location>
</feature>
<feature type="transmembrane region" description="Helical" evidence="1">
    <location>
        <begin position="314"/>
        <end position="331"/>
    </location>
</feature>
<feature type="transmembrane region" description="Helical" evidence="1">
    <location>
        <begin position="56"/>
        <end position="81"/>
    </location>
</feature>